<evidence type="ECO:0000259" key="7">
    <source>
        <dbReference type="PROSITE" id="PS50835"/>
    </source>
</evidence>
<dbReference type="SMART" id="SM00408">
    <property type="entry name" value="IGc2"/>
    <property type="match status" value="1"/>
</dbReference>
<dbReference type="PROSITE" id="PS50900">
    <property type="entry name" value="PLAC"/>
    <property type="match status" value="1"/>
</dbReference>
<dbReference type="Gene3D" id="2.60.40.10">
    <property type="entry name" value="Immunoglobulins"/>
    <property type="match status" value="1"/>
</dbReference>
<dbReference type="Pfam" id="PF19030">
    <property type="entry name" value="TSP1_ADAMTS"/>
    <property type="match status" value="9"/>
</dbReference>
<reference evidence="10" key="1">
    <citation type="submission" date="2025-08" db="UniProtKB">
        <authorList>
            <consortium name="RefSeq"/>
        </authorList>
    </citation>
    <scope>IDENTIFICATION</scope>
</reference>
<dbReference type="Pfam" id="PF08686">
    <property type="entry name" value="PLAC"/>
    <property type="match status" value="1"/>
</dbReference>
<dbReference type="PANTHER" id="PTHR13723">
    <property type="entry name" value="ADAMTS A DISINTEGRIN AND METALLOPROTEASE WITH THROMBOSPONDIN MOTIFS PROTEASE"/>
    <property type="match status" value="1"/>
</dbReference>
<keyword evidence="9" id="KW-1185">Reference proteome</keyword>
<feature type="signal peptide" evidence="6">
    <location>
        <begin position="1"/>
        <end position="21"/>
    </location>
</feature>
<dbReference type="PANTHER" id="PTHR13723:SF313">
    <property type="entry name" value="PEPTIDASE M12B DOMAIN-CONTAINING PROTEIN"/>
    <property type="match status" value="1"/>
</dbReference>
<keyword evidence="3 6" id="KW-0732">Signal</keyword>
<dbReference type="PROSITE" id="PS50835">
    <property type="entry name" value="IG_LIKE"/>
    <property type="match status" value="1"/>
</dbReference>
<dbReference type="GeneID" id="101852054"/>
<dbReference type="SMART" id="SM00209">
    <property type="entry name" value="TSP1"/>
    <property type="match status" value="10"/>
</dbReference>
<dbReference type="Pfam" id="PF19236">
    <property type="entry name" value="ADAMTS_CR_3"/>
    <property type="match status" value="1"/>
</dbReference>
<evidence type="ECO:0000256" key="6">
    <source>
        <dbReference type="SAM" id="SignalP"/>
    </source>
</evidence>
<evidence type="ECO:0000256" key="2">
    <source>
        <dbReference type="ARBA" id="ARBA00022525"/>
    </source>
</evidence>
<keyword evidence="4" id="KW-0677">Repeat</keyword>
<dbReference type="InterPro" id="IPR050439">
    <property type="entry name" value="ADAMTS_ADAMTS-like"/>
</dbReference>
<dbReference type="InterPro" id="IPR013273">
    <property type="entry name" value="ADAMTS/ADAMTS-like"/>
</dbReference>
<dbReference type="Pfam" id="PF07679">
    <property type="entry name" value="I-set"/>
    <property type="match status" value="1"/>
</dbReference>
<name>A0ABM1W1G6_APLCA</name>
<dbReference type="SUPFAM" id="SSF82895">
    <property type="entry name" value="TSP-1 type 1 repeat"/>
    <property type="match status" value="9"/>
</dbReference>
<dbReference type="InterPro" id="IPR003598">
    <property type="entry name" value="Ig_sub2"/>
</dbReference>
<dbReference type="Pfam" id="PF00090">
    <property type="entry name" value="TSP_1"/>
    <property type="match status" value="2"/>
</dbReference>
<feature type="domain" description="Ig-like" evidence="7">
    <location>
        <begin position="645"/>
        <end position="744"/>
    </location>
</feature>
<dbReference type="InterPro" id="IPR010909">
    <property type="entry name" value="PLAC"/>
</dbReference>
<dbReference type="RefSeq" id="XP_035828509.1">
    <property type="nucleotide sequence ID" value="XM_035972616.1"/>
</dbReference>
<organism evidence="9 10">
    <name type="scientific">Aplysia californica</name>
    <name type="common">California sea hare</name>
    <dbReference type="NCBI Taxonomy" id="6500"/>
    <lineage>
        <taxon>Eukaryota</taxon>
        <taxon>Metazoa</taxon>
        <taxon>Spiralia</taxon>
        <taxon>Lophotrochozoa</taxon>
        <taxon>Mollusca</taxon>
        <taxon>Gastropoda</taxon>
        <taxon>Heterobranchia</taxon>
        <taxon>Euthyneura</taxon>
        <taxon>Tectipleura</taxon>
        <taxon>Aplysiida</taxon>
        <taxon>Aplysioidea</taxon>
        <taxon>Aplysiidae</taxon>
        <taxon>Aplysia</taxon>
    </lineage>
</organism>
<dbReference type="InterPro" id="IPR007110">
    <property type="entry name" value="Ig-like_dom"/>
</dbReference>
<comment type="subcellular location">
    <subcellularLocation>
        <location evidence="1">Secreted</location>
    </subcellularLocation>
</comment>
<dbReference type="InterPro" id="IPR000884">
    <property type="entry name" value="TSP1_rpt"/>
</dbReference>
<evidence type="ECO:0000256" key="5">
    <source>
        <dbReference type="ARBA" id="ARBA00023157"/>
    </source>
</evidence>
<protein>
    <submittedName>
        <fullName evidence="10">ADAMTS-like protein 1</fullName>
    </submittedName>
</protein>
<dbReference type="InterPro" id="IPR013783">
    <property type="entry name" value="Ig-like_fold"/>
</dbReference>
<keyword evidence="5" id="KW-1015">Disulfide bond</keyword>
<evidence type="ECO:0000256" key="3">
    <source>
        <dbReference type="ARBA" id="ARBA00022729"/>
    </source>
</evidence>
<gene>
    <name evidence="10" type="primary">LOC101852054</name>
</gene>
<evidence type="ECO:0000313" key="9">
    <source>
        <dbReference type="Proteomes" id="UP000694888"/>
    </source>
</evidence>
<dbReference type="InterPro" id="IPR045371">
    <property type="entry name" value="ADAMTS_CR_3"/>
</dbReference>
<feature type="chain" id="PRO_5047397380" evidence="6">
    <location>
        <begin position="22"/>
        <end position="1011"/>
    </location>
</feature>
<evidence type="ECO:0000256" key="1">
    <source>
        <dbReference type="ARBA" id="ARBA00004613"/>
    </source>
</evidence>
<dbReference type="InterPro" id="IPR036179">
    <property type="entry name" value="Ig-like_dom_sf"/>
</dbReference>
<dbReference type="PROSITE" id="PS50092">
    <property type="entry name" value="TSP1"/>
    <property type="match status" value="8"/>
</dbReference>
<dbReference type="InterPro" id="IPR036383">
    <property type="entry name" value="TSP1_rpt_sf"/>
</dbReference>
<keyword evidence="2" id="KW-0964">Secreted</keyword>
<dbReference type="Gene3D" id="2.20.100.10">
    <property type="entry name" value="Thrombospondin type-1 (TSP1) repeat"/>
    <property type="match status" value="9"/>
</dbReference>
<dbReference type="Proteomes" id="UP000694888">
    <property type="component" value="Unplaced"/>
</dbReference>
<proteinExistence type="predicted"/>
<dbReference type="PRINTS" id="PR01857">
    <property type="entry name" value="ADAMTSFAMILY"/>
</dbReference>
<evidence type="ECO:0000313" key="10">
    <source>
        <dbReference type="RefSeq" id="XP_035828509.1"/>
    </source>
</evidence>
<dbReference type="InterPro" id="IPR013098">
    <property type="entry name" value="Ig_I-set"/>
</dbReference>
<feature type="domain" description="PLAC" evidence="8">
    <location>
        <begin position="969"/>
        <end position="1006"/>
    </location>
</feature>
<accession>A0ABM1W1G6</accession>
<evidence type="ECO:0000256" key="4">
    <source>
        <dbReference type="ARBA" id="ARBA00022737"/>
    </source>
</evidence>
<dbReference type="SUPFAM" id="SSF48726">
    <property type="entry name" value="Immunoglobulin"/>
    <property type="match status" value="1"/>
</dbReference>
<evidence type="ECO:0000259" key="8">
    <source>
        <dbReference type="PROSITE" id="PS50900"/>
    </source>
</evidence>
<sequence length="1011" mass="114233">MKRQLCVLVGILLTVVTPTLSDHWSQWSVWSECSRTCDGGATYQERKCVRSYETRRGCDGERFRYNTCNNEPCSPDSFDFRSQQCAAYNNATYGGKLYTWLPYTDRKNPCTLYCIPKGTRTVVRLAPKVLDGTRCKFNAHDMCISGKCWKVGCDHRLDSPMTLDLCGVCGGNNSCLNNGTKGRYHWVEIGLSPCSASCGVGSQTYQYRCRDRLTGNQVPDGRCVRSPKPNGRQKSCFRRQCPPVWKIFSWQACSVSCGGGVATRAVRCMDTLRDGRQQWLHDSFCPHPKPSGTRPCNSHICPRWYAGEWSPCSVTCGWGEQVREVVCRHEGDKFCDVITKPVTRRNCTTIFPCTDPDDPRYIAEHDDNGRQELSFGPRRDVGDEMALIHEDDVENHDMSTPRYVVSSWSECSATCGQGFRQRYVRCQVHLVYLQDMVDLADSECSDRKPPANEVCSLEPCYDNFQWVAQGMTPCSRSCLGGTQETQLECTHKTTGKAVPEDHCLHAEKIRVDRRICNDFPCPQRWRIGDFGECSTTCGGGIMIRDVRCIQQVDIALDRVLNLPDVMCEQPIPQRVRECNTQLCPANWASGFWSQCSVTCGAGVQLRPVVCQRVTPDGEPVDVDEYHCPPSERPESDRPCNLTACPEVRIKQKKMKFFQVNKLDKVRLVVGAEAAVLPGTSIIMRCPVRGMSKRRLEWLKNDRPVRKGRRVTISNRGNLRIRRSRPDKDTGVYTCIADTKKASVTIVFSALYDILQETLQREKYLLGILADESRTNTTATLKDPFDKKLRPLQLVVANWSACTATCGGGVRKRKVTCEIITNNYFETFPLRTCKHANIAIPDSIEKCATDPCTRWVTKDWSQCLEENCAREGFSSKVRTVSCVMESNTSVVADRLCNETLQPLSRKECRNPLCRPVWNTSQWSECLANCGESGFQTRMLTCIWEGNRQPAGRHCEGMGRPVLTRPCFNNCTHECVDNSDYCSIVPMMKLCRFTNFKTKCCHSCKSLPEDPPS</sequence>